<dbReference type="Pfam" id="PF13391">
    <property type="entry name" value="HNH_2"/>
    <property type="match status" value="1"/>
</dbReference>
<name>A0AA39YQR2_9PEZI</name>
<gene>
    <name evidence="2" type="ORF">B0T16DRAFT_48392</name>
</gene>
<protein>
    <recommendedName>
        <fullName evidence="1">HNH nuclease domain-containing protein</fullName>
    </recommendedName>
</protein>
<sequence length="412" mass="46051">MEQAVAKLAAEAVDSILAAAMADPDAVRQFTNDISPPAEPVQDYLTEVDTRRALFDELRTICQHYDVRPNGTIFAVFMVAPVSEIRTFFDCFYAHDFAKREVLIGTMTYAPHAIRAYIPKGRSPDTPAYPPPHSVAVPSALLNETGIPAPSSSITRSGFADQVKGRDGHICVFSGMSDPQAAYIFPFAASEKKNFADLNNLLTKFWGSEKAMAWRRNFEAAGITQSAKNGISISHQIHFWFDNAKLALKPLRETPEGIVVQWHWLKRSVLKPNVYIRSDMDVLLQAGVTDQCWGHTLAHRKSGVRIQTGQTFVLQRHDHMPSWELLEMQWDLLRVAALCGAADVMDDYYDSGDPDERGYDATVFAKQDAIQAEYEKTKTKAEVVDRTKAEVVDRTKGKGLDCEDAADKYTRE</sequence>
<accession>A0AA39YQR2</accession>
<proteinExistence type="predicted"/>
<dbReference type="Proteomes" id="UP001174936">
    <property type="component" value="Unassembled WGS sequence"/>
</dbReference>
<feature type="domain" description="HNH nuclease" evidence="1">
    <location>
        <begin position="171"/>
        <end position="248"/>
    </location>
</feature>
<keyword evidence="3" id="KW-1185">Reference proteome</keyword>
<dbReference type="InterPro" id="IPR003615">
    <property type="entry name" value="HNH_nuc"/>
</dbReference>
<evidence type="ECO:0000313" key="2">
    <source>
        <dbReference type="EMBL" id="KAK0656881.1"/>
    </source>
</evidence>
<dbReference type="EMBL" id="JAULSV010000001">
    <property type="protein sequence ID" value="KAK0656881.1"/>
    <property type="molecule type" value="Genomic_DNA"/>
</dbReference>
<dbReference type="AlphaFoldDB" id="A0AA39YQR2"/>
<comment type="caution">
    <text evidence="2">The sequence shown here is derived from an EMBL/GenBank/DDBJ whole genome shotgun (WGS) entry which is preliminary data.</text>
</comment>
<evidence type="ECO:0000313" key="3">
    <source>
        <dbReference type="Proteomes" id="UP001174936"/>
    </source>
</evidence>
<organism evidence="2 3">
    <name type="scientific">Cercophora newfieldiana</name>
    <dbReference type="NCBI Taxonomy" id="92897"/>
    <lineage>
        <taxon>Eukaryota</taxon>
        <taxon>Fungi</taxon>
        <taxon>Dikarya</taxon>
        <taxon>Ascomycota</taxon>
        <taxon>Pezizomycotina</taxon>
        <taxon>Sordariomycetes</taxon>
        <taxon>Sordariomycetidae</taxon>
        <taxon>Sordariales</taxon>
        <taxon>Lasiosphaeriaceae</taxon>
        <taxon>Cercophora</taxon>
    </lineage>
</organism>
<evidence type="ECO:0000259" key="1">
    <source>
        <dbReference type="Pfam" id="PF13391"/>
    </source>
</evidence>
<reference evidence="2" key="1">
    <citation type="submission" date="2023-06" db="EMBL/GenBank/DDBJ databases">
        <title>Genome-scale phylogeny and comparative genomics of the fungal order Sordariales.</title>
        <authorList>
            <consortium name="Lawrence Berkeley National Laboratory"/>
            <person name="Hensen N."/>
            <person name="Bonometti L."/>
            <person name="Westerberg I."/>
            <person name="Brannstrom I.O."/>
            <person name="Guillou S."/>
            <person name="Cros-Aarteil S."/>
            <person name="Calhoun S."/>
            <person name="Haridas S."/>
            <person name="Kuo A."/>
            <person name="Mondo S."/>
            <person name="Pangilinan J."/>
            <person name="Riley R."/>
            <person name="Labutti K."/>
            <person name="Andreopoulos B."/>
            <person name="Lipzen A."/>
            <person name="Chen C."/>
            <person name="Yanf M."/>
            <person name="Daum C."/>
            <person name="Ng V."/>
            <person name="Clum A."/>
            <person name="Steindorff A."/>
            <person name="Ohm R."/>
            <person name="Martin F."/>
            <person name="Silar P."/>
            <person name="Natvig D."/>
            <person name="Lalanne C."/>
            <person name="Gautier V."/>
            <person name="Ament-Velasquez S.L."/>
            <person name="Kruys A."/>
            <person name="Hutchinson M.I."/>
            <person name="Powell A.J."/>
            <person name="Barry K."/>
            <person name="Miller A.N."/>
            <person name="Grigoriev I.V."/>
            <person name="Debuchy R."/>
            <person name="Gladieux P."/>
            <person name="Thoren M.H."/>
            <person name="Johannesson H."/>
        </authorList>
    </citation>
    <scope>NUCLEOTIDE SEQUENCE</scope>
    <source>
        <strain evidence="2">SMH2532-1</strain>
    </source>
</reference>